<gene>
    <name evidence="9" type="ORF">PROPJV5_0238</name>
</gene>
<name>A0A375HXI2_9ACTN</name>
<dbReference type="PROSITE" id="PS50928">
    <property type="entry name" value="ABC_TM1"/>
    <property type="match status" value="1"/>
</dbReference>
<feature type="transmembrane region" description="Helical" evidence="7">
    <location>
        <begin position="179"/>
        <end position="199"/>
    </location>
</feature>
<keyword evidence="2 7" id="KW-0813">Transport</keyword>
<feature type="transmembrane region" description="Helical" evidence="7">
    <location>
        <begin position="101"/>
        <end position="124"/>
    </location>
</feature>
<keyword evidence="6 7" id="KW-0472">Membrane</keyword>
<dbReference type="PANTHER" id="PTHR43163:SF6">
    <property type="entry name" value="DIPEPTIDE TRANSPORT SYSTEM PERMEASE PROTEIN DPPB-RELATED"/>
    <property type="match status" value="1"/>
</dbReference>
<dbReference type="EMBL" id="OMOH01000001">
    <property type="protein sequence ID" value="SPF67227.1"/>
    <property type="molecule type" value="Genomic_DNA"/>
</dbReference>
<dbReference type="InterPro" id="IPR045621">
    <property type="entry name" value="BPD_transp_1_N"/>
</dbReference>
<feature type="transmembrane region" description="Helical" evidence="7">
    <location>
        <begin position="283"/>
        <end position="306"/>
    </location>
</feature>
<feature type="transmembrane region" description="Helical" evidence="7">
    <location>
        <begin position="136"/>
        <end position="159"/>
    </location>
</feature>
<evidence type="ECO:0000256" key="4">
    <source>
        <dbReference type="ARBA" id="ARBA00022692"/>
    </source>
</evidence>
<dbReference type="AlphaFoldDB" id="A0A375HXI2"/>
<evidence type="ECO:0000256" key="1">
    <source>
        <dbReference type="ARBA" id="ARBA00004651"/>
    </source>
</evidence>
<evidence type="ECO:0000256" key="6">
    <source>
        <dbReference type="ARBA" id="ARBA00023136"/>
    </source>
</evidence>
<feature type="domain" description="ABC transmembrane type-1" evidence="8">
    <location>
        <begin position="97"/>
        <end position="302"/>
    </location>
</feature>
<dbReference type="OrthoDB" id="147688at2"/>
<accession>A0A375HXI2</accession>
<sequence>MRALGAIARQLLSLAGSLLIASFIVFALINALPGDVAATILGPNSDPASIAALRERMGLDRPLLLRYVEWLGGLLTGQPGSSALSGAPIGSIIGPKLAVTAWLATLSMLMGVVLAVPTGLYSAVRRKRADGVIISGLTQVAMAVPHFLVGLVLMIVFAVTLRWLPANGYTPLTSNPLQWLRHLVLPVAAIAVVEAAMLIRYVRSAFIDVLNEDYFRTARAVGWRFVPAVIRHGLRNASLEVITVAGLQLASLFVGSIVVENVFLLPGLGSQLLTAVNQRDLPVVQAIVMIFVAIVLVINTVVDICYHLLDPRVRAQDEETSS</sequence>
<dbReference type="InterPro" id="IPR000515">
    <property type="entry name" value="MetI-like"/>
</dbReference>
<dbReference type="InterPro" id="IPR035906">
    <property type="entry name" value="MetI-like_sf"/>
</dbReference>
<comment type="similarity">
    <text evidence="7">Belongs to the binding-protein-dependent transport system permease family.</text>
</comment>
<dbReference type="Gene3D" id="1.10.3720.10">
    <property type="entry name" value="MetI-like"/>
    <property type="match status" value="1"/>
</dbReference>
<evidence type="ECO:0000256" key="2">
    <source>
        <dbReference type="ARBA" id="ARBA00022448"/>
    </source>
</evidence>
<evidence type="ECO:0000313" key="10">
    <source>
        <dbReference type="Proteomes" id="UP000265962"/>
    </source>
</evidence>
<keyword evidence="3" id="KW-1003">Cell membrane</keyword>
<evidence type="ECO:0000256" key="5">
    <source>
        <dbReference type="ARBA" id="ARBA00022989"/>
    </source>
</evidence>
<protein>
    <submittedName>
        <fullName evidence="9">Binding-protein-dependent transport system inner membrane component</fullName>
    </submittedName>
</protein>
<dbReference type="GO" id="GO:0005886">
    <property type="term" value="C:plasma membrane"/>
    <property type="evidence" value="ECO:0007669"/>
    <property type="project" value="UniProtKB-SubCell"/>
</dbReference>
<dbReference type="PANTHER" id="PTHR43163">
    <property type="entry name" value="DIPEPTIDE TRANSPORT SYSTEM PERMEASE PROTEIN DPPB-RELATED"/>
    <property type="match status" value="1"/>
</dbReference>
<feature type="transmembrane region" description="Helical" evidence="7">
    <location>
        <begin position="12"/>
        <end position="32"/>
    </location>
</feature>
<organism evidence="9 10">
    <name type="scientific">Propionibacterium ruminifibrarum</name>
    <dbReference type="NCBI Taxonomy" id="1962131"/>
    <lineage>
        <taxon>Bacteria</taxon>
        <taxon>Bacillati</taxon>
        <taxon>Actinomycetota</taxon>
        <taxon>Actinomycetes</taxon>
        <taxon>Propionibacteriales</taxon>
        <taxon>Propionibacteriaceae</taxon>
        <taxon>Propionibacterium</taxon>
    </lineage>
</organism>
<evidence type="ECO:0000259" key="8">
    <source>
        <dbReference type="PROSITE" id="PS50928"/>
    </source>
</evidence>
<dbReference type="RefSeq" id="WP_119714511.1">
    <property type="nucleotide sequence ID" value="NZ_OMOH01000001.1"/>
</dbReference>
<proteinExistence type="inferred from homology"/>
<comment type="subcellular location">
    <subcellularLocation>
        <location evidence="1 7">Cell membrane</location>
        <topology evidence="1 7">Multi-pass membrane protein</topology>
    </subcellularLocation>
</comment>
<evidence type="ECO:0000256" key="7">
    <source>
        <dbReference type="RuleBase" id="RU363032"/>
    </source>
</evidence>
<dbReference type="SUPFAM" id="SSF161098">
    <property type="entry name" value="MetI-like"/>
    <property type="match status" value="1"/>
</dbReference>
<dbReference type="Pfam" id="PF19300">
    <property type="entry name" value="BPD_transp_1_N"/>
    <property type="match status" value="1"/>
</dbReference>
<evidence type="ECO:0000256" key="3">
    <source>
        <dbReference type="ARBA" id="ARBA00022475"/>
    </source>
</evidence>
<dbReference type="Pfam" id="PF00528">
    <property type="entry name" value="BPD_transp_1"/>
    <property type="match status" value="1"/>
</dbReference>
<reference evidence="10" key="1">
    <citation type="submission" date="2018-02" db="EMBL/GenBank/DDBJ databases">
        <authorList>
            <person name="Hornung B."/>
        </authorList>
    </citation>
    <scope>NUCLEOTIDE SEQUENCE [LARGE SCALE GENOMIC DNA]</scope>
</reference>
<dbReference type="Proteomes" id="UP000265962">
    <property type="component" value="Unassembled WGS sequence"/>
</dbReference>
<feature type="transmembrane region" description="Helical" evidence="7">
    <location>
        <begin position="241"/>
        <end position="263"/>
    </location>
</feature>
<keyword evidence="5 7" id="KW-1133">Transmembrane helix</keyword>
<evidence type="ECO:0000313" key="9">
    <source>
        <dbReference type="EMBL" id="SPF67227.1"/>
    </source>
</evidence>
<keyword evidence="4 7" id="KW-0812">Transmembrane</keyword>
<dbReference type="GO" id="GO:0071916">
    <property type="term" value="F:dipeptide transmembrane transporter activity"/>
    <property type="evidence" value="ECO:0007669"/>
    <property type="project" value="TreeGrafter"/>
</dbReference>
<keyword evidence="10" id="KW-1185">Reference proteome</keyword>